<comment type="caution">
    <text evidence="2">The sequence shown here is derived from an EMBL/GenBank/DDBJ whole genome shotgun (WGS) entry which is preliminary data.</text>
</comment>
<keyword evidence="3" id="KW-1185">Reference proteome</keyword>
<organism evidence="2 3">
    <name type="scientific">Liquidambar formosana</name>
    <name type="common">Formosan gum</name>
    <dbReference type="NCBI Taxonomy" id="63359"/>
    <lineage>
        <taxon>Eukaryota</taxon>
        <taxon>Viridiplantae</taxon>
        <taxon>Streptophyta</taxon>
        <taxon>Embryophyta</taxon>
        <taxon>Tracheophyta</taxon>
        <taxon>Spermatophyta</taxon>
        <taxon>Magnoliopsida</taxon>
        <taxon>eudicotyledons</taxon>
        <taxon>Gunneridae</taxon>
        <taxon>Pentapetalae</taxon>
        <taxon>Saxifragales</taxon>
        <taxon>Altingiaceae</taxon>
        <taxon>Liquidambar</taxon>
    </lineage>
</organism>
<feature type="region of interest" description="Disordered" evidence="1">
    <location>
        <begin position="44"/>
        <end position="79"/>
    </location>
</feature>
<feature type="region of interest" description="Disordered" evidence="1">
    <location>
        <begin position="130"/>
        <end position="157"/>
    </location>
</feature>
<sequence length="157" mass="17963">MKRALLRSLFLCSRNLLSPSTFKPNPNPSSPIFSLASTRSELRFYSSSQNNSSNKNPKPVPDTNSTQPNKQDASVDVEEVPNQELKLLIEKYSKGDDEVFPSIFEAILKRRLAGKREETVDELMKEIQHKPLRDIKDKDFESDVDELFESDEESEDL</sequence>
<evidence type="ECO:0000313" key="3">
    <source>
        <dbReference type="Proteomes" id="UP001415857"/>
    </source>
</evidence>
<evidence type="ECO:0000256" key="1">
    <source>
        <dbReference type="SAM" id="MobiDB-lite"/>
    </source>
</evidence>
<reference evidence="2 3" key="1">
    <citation type="journal article" date="2024" name="Plant J.">
        <title>Genome sequences and population genomics reveal climatic adaptation and genomic divergence between two closely related sweetgum species.</title>
        <authorList>
            <person name="Xu W.Q."/>
            <person name="Ren C.Q."/>
            <person name="Zhang X.Y."/>
            <person name="Comes H.P."/>
            <person name="Liu X.H."/>
            <person name="Li Y.G."/>
            <person name="Kettle C.J."/>
            <person name="Jalonen R."/>
            <person name="Gaisberger H."/>
            <person name="Ma Y.Z."/>
            <person name="Qiu Y.X."/>
        </authorList>
    </citation>
    <scope>NUCLEOTIDE SEQUENCE [LARGE SCALE GENOMIC DNA]</scope>
    <source>
        <strain evidence="2">Hangzhou</strain>
    </source>
</reference>
<proteinExistence type="predicted"/>
<dbReference type="EMBL" id="JBBPBK010000009">
    <property type="protein sequence ID" value="KAK9278375.1"/>
    <property type="molecule type" value="Genomic_DNA"/>
</dbReference>
<feature type="compositionally biased region" description="Polar residues" evidence="1">
    <location>
        <begin position="62"/>
        <end position="72"/>
    </location>
</feature>
<accession>A0AAP0RK27</accession>
<dbReference type="AlphaFoldDB" id="A0AAP0RK27"/>
<gene>
    <name evidence="2" type="ORF">L1049_027940</name>
</gene>
<dbReference type="Proteomes" id="UP001415857">
    <property type="component" value="Unassembled WGS sequence"/>
</dbReference>
<feature type="compositionally biased region" description="Low complexity" evidence="1">
    <location>
        <begin position="46"/>
        <end position="56"/>
    </location>
</feature>
<feature type="compositionally biased region" description="Basic and acidic residues" evidence="1">
    <location>
        <begin position="130"/>
        <end position="141"/>
    </location>
</feature>
<name>A0AAP0RK27_LIQFO</name>
<feature type="compositionally biased region" description="Acidic residues" evidence="1">
    <location>
        <begin position="142"/>
        <end position="157"/>
    </location>
</feature>
<evidence type="ECO:0000313" key="2">
    <source>
        <dbReference type="EMBL" id="KAK9278375.1"/>
    </source>
</evidence>
<protein>
    <submittedName>
        <fullName evidence="2">Uncharacterized protein</fullName>
    </submittedName>
</protein>